<dbReference type="RefSeq" id="WP_285488434.1">
    <property type="nucleotide sequence ID" value="NZ_BSTI01000012.1"/>
</dbReference>
<dbReference type="EMBL" id="BSTI01000012">
    <property type="protein sequence ID" value="GLY68492.1"/>
    <property type="molecule type" value="Genomic_DNA"/>
</dbReference>
<reference evidence="1" key="1">
    <citation type="submission" date="2023-03" db="EMBL/GenBank/DDBJ databases">
        <title>Amycolatopsis taiwanensis NBRC 103393.</title>
        <authorList>
            <person name="Ichikawa N."/>
            <person name="Sato H."/>
            <person name="Tonouchi N."/>
        </authorList>
    </citation>
    <scope>NUCLEOTIDE SEQUENCE</scope>
    <source>
        <strain evidence="1">NBRC 103393</strain>
    </source>
</reference>
<accession>A0A9W6R6H4</accession>
<proteinExistence type="predicted"/>
<dbReference type="AlphaFoldDB" id="A0A9W6R6H4"/>
<evidence type="ECO:0000313" key="1">
    <source>
        <dbReference type="EMBL" id="GLY68492.1"/>
    </source>
</evidence>
<organism evidence="1 2">
    <name type="scientific">Amycolatopsis taiwanensis</name>
    <dbReference type="NCBI Taxonomy" id="342230"/>
    <lineage>
        <taxon>Bacteria</taxon>
        <taxon>Bacillati</taxon>
        <taxon>Actinomycetota</taxon>
        <taxon>Actinomycetes</taxon>
        <taxon>Pseudonocardiales</taxon>
        <taxon>Pseudonocardiaceae</taxon>
        <taxon>Amycolatopsis</taxon>
    </lineage>
</organism>
<keyword evidence="2" id="KW-1185">Reference proteome</keyword>
<dbReference type="Proteomes" id="UP001165136">
    <property type="component" value="Unassembled WGS sequence"/>
</dbReference>
<evidence type="ECO:0000313" key="2">
    <source>
        <dbReference type="Proteomes" id="UP001165136"/>
    </source>
</evidence>
<name>A0A9W6R6H4_9PSEU</name>
<protein>
    <submittedName>
        <fullName evidence="1">Uncharacterized protein</fullName>
    </submittedName>
</protein>
<gene>
    <name evidence="1" type="ORF">Atai01_51110</name>
</gene>
<comment type="caution">
    <text evidence="1">The sequence shown here is derived from an EMBL/GenBank/DDBJ whole genome shotgun (WGS) entry which is preliminary data.</text>
</comment>
<sequence>MVQATRGLGDPRAHSRRRRRIALGLPRQVFVRRVDRQLTEPRTFTHAAILDALAGAGTVVGLGEGGPQPGV</sequence>